<feature type="domain" description="Hedgehog/Intein (Hint)" evidence="2">
    <location>
        <begin position="98"/>
        <end position="142"/>
    </location>
</feature>
<name>A0ABT3GAV5_9BACT</name>
<gene>
    <name evidence="3" type="ORF">OJ996_25510</name>
</gene>
<proteinExistence type="predicted"/>
<evidence type="ECO:0000313" key="4">
    <source>
        <dbReference type="Proteomes" id="UP001165653"/>
    </source>
</evidence>
<feature type="compositionally biased region" description="Basic and acidic residues" evidence="1">
    <location>
        <begin position="260"/>
        <end position="273"/>
    </location>
</feature>
<evidence type="ECO:0000313" key="3">
    <source>
        <dbReference type="EMBL" id="MCW1916972.1"/>
    </source>
</evidence>
<dbReference type="InterPro" id="IPR036844">
    <property type="entry name" value="Hint_dom_sf"/>
</dbReference>
<dbReference type="Proteomes" id="UP001165653">
    <property type="component" value="Unassembled WGS sequence"/>
</dbReference>
<keyword evidence="4" id="KW-1185">Reference proteome</keyword>
<comment type="caution">
    <text evidence="3">The sequence shown here is derived from an EMBL/GenBank/DDBJ whole genome shotgun (WGS) entry which is preliminary data.</text>
</comment>
<accession>A0ABT3GAV5</accession>
<evidence type="ECO:0000259" key="2">
    <source>
        <dbReference type="Pfam" id="PF13403"/>
    </source>
</evidence>
<dbReference type="SUPFAM" id="SSF51294">
    <property type="entry name" value="Hedgehog/intein (Hint) domain"/>
    <property type="match status" value="1"/>
</dbReference>
<feature type="region of interest" description="Disordered" evidence="1">
    <location>
        <begin position="251"/>
        <end position="273"/>
    </location>
</feature>
<dbReference type="Pfam" id="PF13403">
    <property type="entry name" value="Hint_2"/>
    <property type="match status" value="1"/>
</dbReference>
<dbReference type="Gene3D" id="2.170.16.10">
    <property type="entry name" value="Hedgehog/Intein (Hint) domain"/>
    <property type="match status" value="1"/>
</dbReference>
<reference evidence="3" key="1">
    <citation type="submission" date="2022-10" db="EMBL/GenBank/DDBJ databases">
        <title>Luteolibacter sp. GHJ8, whole genome shotgun sequencing project.</title>
        <authorList>
            <person name="Zhao G."/>
            <person name="Shen L."/>
        </authorList>
    </citation>
    <scope>NUCLEOTIDE SEQUENCE</scope>
    <source>
        <strain evidence="3">GHJ8</strain>
    </source>
</reference>
<organism evidence="3 4">
    <name type="scientific">Luteolibacter rhizosphaerae</name>
    <dbReference type="NCBI Taxonomy" id="2989719"/>
    <lineage>
        <taxon>Bacteria</taxon>
        <taxon>Pseudomonadati</taxon>
        <taxon>Verrucomicrobiota</taxon>
        <taxon>Verrucomicrobiia</taxon>
        <taxon>Verrucomicrobiales</taxon>
        <taxon>Verrucomicrobiaceae</taxon>
        <taxon>Luteolibacter</taxon>
    </lineage>
</organism>
<evidence type="ECO:0000256" key="1">
    <source>
        <dbReference type="SAM" id="MobiDB-lite"/>
    </source>
</evidence>
<dbReference type="InterPro" id="IPR028992">
    <property type="entry name" value="Hedgehog/Intein_dom"/>
</dbReference>
<dbReference type="RefSeq" id="WP_264516592.1">
    <property type="nucleotide sequence ID" value="NZ_JAPDDR010000022.1"/>
</dbReference>
<sequence>MAKAFRLREAILRRKGRVVQCAGYSGEEGFLQALIDGQVAAIQAISGAGLAKGWDALAKSAKLAKLAKLAKVDLPDLPTGKLPNLPDGDLPEGFPGSCFVAGTPIQTEEGGKPIESLWVGDRVLTTDGSSSTSIEPANWRKIRLRMPNPEAPADILEIELLRTIQWIAATGCEPGTRMWFVLEEMGLRGWAEVIGIDACPVIEAGRGRVVLATVTHENTFVIELRLRGQEQPLLPYRPPPLVLRHAERLDPSSSLAARRGTPDHGRYRSRRES</sequence>
<protein>
    <submittedName>
        <fullName evidence="3">Hint domain-containing protein</fullName>
    </submittedName>
</protein>
<dbReference type="EMBL" id="JAPDDR010000022">
    <property type="protein sequence ID" value="MCW1916972.1"/>
    <property type="molecule type" value="Genomic_DNA"/>
</dbReference>